<protein>
    <submittedName>
        <fullName evidence="3">Uncharacterized protein</fullName>
    </submittedName>
</protein>
<keyword evidence="1" id="KW-0472">Membrane</keyword>
<dbReference type="Proteomes" id="UP000050791">
    <property type="component" value="Unassembled WGS sequence"/>
</dbReference>
<proteinExistence type="predicted"/>
<reference evidence="3" key="1">
    <citation type="submission" date="2023-11" db="UniProtKB">
        <authorList>
            <consortium name="WormBaseParasite"/>
        </authorList>
    </citation>
    <scope>IDENTIFICATION</scope>
</reference>
<organism evidence="2 3">
    <name type="scientific">Schistosoma mattheei</name>
    <dbReference type="NCBI Taxonomy" id="31246"/>
    <lineage>
        <taxon>Eukaryota</taxon>
        <taxon>Metazoa</taxon>
        <taxon>Spiralia</taxon>
        <taxon>Lophotrochozoa</taxon>
        <taxon>Platyhelminthes</taxon>
        <taxon>Trematoda</taxon>
        <taxon>Digenea</taxon>
        <taxon>Strigeidida</taxon>
        <taxon>Schistosomatoidea</taxon>
        <taxon>Schistosomatidae</taxon>
        <taxon>Schistosoma</taxon>
    </lineage>
</organism>
<dbReference type="AlphaFoldDB" id="A0AA85ARU4"/>
<dbReference type="WBParaSite" id="SMTH1_104720.1">
    <property type="protein sequence ID" value="SMTH1_104720.1"/>
    <property type="gene ID" value="SMTH1_104720"/>
</dbReference>
<feature type="transmembrane region" description="Helical" evidence="1">
    <location>
        <begin position="60"/>
        <end position="79"/>
    </location>
</feature>
<accession>A0AA85ARU4</accession>
<evidence type="ECO:0000256" key="1">
    <source>
        <dbReference type="SAM" id="Phobius"/>
    </source>
</evidence>
<keyword evidence="1" id="KW-0812">Transmembrane</keyword>
<sequence length="83" mass="9529">MTLSPHVTHLSGVCKRALKGYLEENHLGVFDWESVKSHNECYLKYSSKMNLLSLSQYNNIGMLPLVGLLFIVIPELVIYEFQK</sequence>
<evidence type="ECO:0000313" key="2">
    <source>
        <dbReference type="Proteomes" id="UP000050791"/>
    </source>
</evidence>
<evidence type="ECO:0000313" key="3">
    <source>
        <dbReference type="WBParaSite" id="SMTH1_104720.1"/>
    </source>
</evidence>
<keyword evidence="1" id="KW-1133">Transmembrane helix</keyword>
<name>A0AA85ARU4_9TREM</name>